<sequence length="139" mass="14198">MRARDEVRTATLRMALTAVKTASVAGTEARELSDDEVLAVLRTEVKKRKEAAEAFAGAGRTESAERERAEEAVLVAYLPAQLDDDALAAAVEAAVAQVAAAGKTGPSAMGAVMGVLRPQVGSTVDGGRLAAAVKGALAH</sequence>
<dbReference type="Gene3D" id="1.10.1510.10">
    <property type="entry name" value="Uncharacterised protein YqeY/AIM41 PF09424, N-terminal domain"/>
    <property type="match status" value="1"/>
</dbReference>
<dbReference type="Pfam" id="PF09424">
    <property type="entry name" value="YqeY"/>
    <property type="match status" value="1"/>
</dbReference>
<dbReference type="SUPFAM" id="SSF89095">
    <property type="entry name" value="GatB/YqeY motif"/>
    <property type="match status" value="1"/>
</dbReference>
<dbReference type="InterPro" id="IPR023168">
    <property type="entry name" value="GatB_Yqey_C_2"/>
</dbReference>
<accession>A0A5C8Z542</accession>
<dbReference type="InterPro" id="IPR003789">
    <property type="entry name" value="Asn/Gln_tRNA_amidoTrase-B-like"/>
</dbReference>
<dbReference type="Proteomes" id="UP000321234">
    <property type="component" value="Unassembled WGS sequence"/>
</dbReference>
<dbReference type="Gene3D" id="1.10.10.410">
    <property type="match status" value="1"/>
</dbReference>
<dbReference type="GO" id="GO:0016884">
    <property type="term" value="F:carbon-nitrogen ligase activity, with glutamine as amido-N-donor"/>
    <property type="evidence" value="ECO:0007669"/>
    <property type="project" value="InterPro"/>
</dbReference>
<dbReference type="InterPro" id="IPR042184">
    <property type="entry name" value="YqeY/Aim41_N"/>
</dbReference>
<dbReference type="PANTHER" id="PTHR28055">
    <property type="entry name" value="ALTERED INHERITANCE OF MITOCHONDRIA PROTEIN 41, MITOCHONDRIAL"/>
    <property type="match status" value="1"/>
</dbReference>
<dbReference type="OrthoDB" id="5244551at2"/>
<reference evidence="1 2" key="1">
    <citation type="submission" date="2019-07" db="EMBL/GenBank/DDBJ databases">
        <title>Quadrisphaera sp. strain DD2A genome sequencing and assembly.</title>
        <authorList>
            <person name="Kim I."/>
        </authorList>
    </citation>
    <scope>NUCLEOTIDE SEQUENCE [LARGE SCALE GENOMIC DNA]</scope>
    <source>
        <strain evidence="1 2">DD2A</strain>
    </source>
</reference>
<name>A0A5C8Z542_9ACTN</name>
<proteinExistence type="predicted"/>
<dbReference type="AlphaFoldDB" id="A0A5C8Z542"/>
<gene>
    <name evidence="1" type="ORF">FMM08_20170</name>
</gene>
<dbReference type="InterPro" id="IPR019004">
    <property type="entry name" value="YqeY/Aim41"/>
</dbReference>
<evidence type="ECO:0000313" key="1">
    <source>
        <dbReference type="EMBL" id="TXR52308.1"/>
    </source>
</evidence>
<keyword evidence="2" id="KW-1185">Reference proteome</keyword>
<protein>
    <submittedName>
        <fullName evidence="1">GatB/YqeY domain-containing protein</fullName>
    </submittedName>
</protein>
<dbReference type="PANTHER" id="PTHR28055:SF1">
    <property type="entry name" value="ALTERED INHERITANCE OF MITOCHONDRIA PROTEIN 41, MITOCHONDRIAL"/>
    <property type="match status" value="1"/>
</dbReference>
<dbReference type="EMBL" id="VKAC01000015">
    <property type="protein sequence ID" value="TXR52308.1"/>
    <property type="molecule type" value="Genomic_DNA"/>
</dbReference>
<organism evidence="1 2">
    <name type="scientific">Quadrisphaera setariae</name>
    <dbReference type="NCBI Taxonomy" id="2593304"/>
    <lineage>
        <taxon>Bacteria</taxon>
        <taxon>Bacillati</taxon>
        <taxon>Actinomycetota</taxon>
        <taxon>Actinomycetes</taxon>
        <taxon>Kineosporiales</taxon>
        <taxon>Kineosporiaceae</taxon>
        <taxon>Quadrisphaera</taxon>
    </lineage>
</organism>
<evidence type="ECO:0000313" key="2">
    <source>
        <dbReference type="Proteomes" id="UP000321234"/>
    </source>
</evidence>
<comment type="caution">
    <text evidence="1">The sequence shown here is derived from an EMBL/GenBank/DDBJ whole genome shotgun (WGS) entry which is preliminary data.</text>
</comment>